<evidence type="ECO:0000313" key="1">
    <source>
        <dbReference type="EMBL" id="KAG1824491.1"/>
    </source>
</evidence>
<dbReference type="Proteomes" id="UP000807769">
    <property type="component" value="Unassembled WGS sequence"/>
</dbReference>
<comment type="caution">
    <text evidence="1">The sequence shown here is derived from an EMBL/GenBank/DDBJ whole genome shotgun (WGS) entry which is preliminary data.</text>
</comment>
<dbReference type="AlphaFoldDB" id="A0A9P7ELB9"/>
<evidence type="ECO:0000313" key="2">
    <source>
        <dbReference type="Proteomes" id="UP000807769"/>
    </source>
</evidence>
<sequence length="85" mass="9564">PNFQRTLGVIRGGSQKAEAWLKDKLQTNKFTLLTLYHPVSFIPKDIWHVCPTTTNGNKQAHHNINHDGVHLMLLGGSMRGQAFDD</sequence>
<proteinExistence type="predicted"/>
<dbReference type="RefSeq" id="XP_041198208.1">
    <property type="nucleotide sequence ID" value="XM_041330150.1"/>
</dbReference>
<dbReference type="EMBL" id="JABBWG010000003">
    <property type="protein sequence ID" value="KAG1824491.1"/>
    <property type="molecule type" value="Genomic_DNA"/>
</dbReference>
<dbReference type="OrthoDB" id="3246731at2759"/>
<keyword evidence="2" id="KW-1185">Reference proteome</keyword>
<organism evidence="1 2">
    <name type="scientific">Suillus subaureus</name>
    <dbReference type="NCBI Taxonomy" id="48587"/>
    <lineage>
        <taxon>Eukaryota</taxon>
        <taxon>Fungi</taxon>
        <taxon>Dikarya</taxon>
        <taxon>Basidiomycota</taxon>
        <taxon>Agaricomycotina</taxon>
        <taxon>Agaricomycetes</taxon>
        <taxon>Agaricomycetidae</taxon>
        <taxon>Boletales</taxon>
        <taxon>Suillineae</taxon>
        <taxon>Suillaceae</taxon>
        <taxon>Suillus</taxon>
    </lineage>
</organism>
<dbReference type="GeneID" id="64624167"/>
<protein>
    <submittedName>
        <fullName evidence="1">Uncharacterized protein</fullName>
    </submittedName>
</protein>
<gene>
    <name evidence="1" type="ORF">BJ212DRAFT_1260957</name>
</gene>
<name>A0A9P7ELB9_9AGAM</name>
<reference evidence="1" key="1">
    <citation type="journal article" date="2020" name="New Phytol.">
        <title>Comparative genomics reveals dynamic genome evolution in host specialist ectomycorrhizal fungi.</title>
        <authorList>
            <person name="Lofgren L.A."/>
            <person name="Nguyen N.H."/>
            <person name="Vilgalys R."/>
            <person name="Ruytinx J."/>
            <person name="Liao H.L."/>
            <person name="Branco S."/>
            <person name="Kuo A."/>
            <person name="LaButti K."/>
            <person name="Lipzen A."/>
            <person name="Andreopoulos W."/>
            <person name="Pangilinan J."/>
            <person name="Riley R."/>
            <person name="Hundley H."/>
            <person name="Na H."/>
            <person name="Barry K."/>
            <person name="Grigoriev I.V."/>
            <person name="Stajich J.E."/>
            <person name="Kennedy P.G."/>
        </authorList>
    </citation>
    <scope>NUCLEOTIDE SEQUENCE</scope>
    <source>
        <strain evidence="1">MN1</strain>
    </source>
</reference>
<accession>A0A9P7ELB9</accession>
<feature type="non-terminal residue" evidence="1">
    <location>
        <position position="1"/>
    </location>
</feature>